<sequence>MKNLFIDARGSGGSEEVAVETAGEAASPGSRRLPEGAAPGAPRRPCPAGREQRRYPGGGPASCSFTGSLITEVNS</sequence>
<keyword evidence="3" id="KW-1185">Reference proteome</keyword>
<protein>
    <submittedName>
        <fullName evidence="2">Uncharacterized protein</fullName>
    </submittedName>
</protein>
<proteinExistence type="predicted"/>
<feature type="compositionally biased region" description="Polar residues" evidence="1">
    <location>
        <begin position="63"/>
        <end position="75"/>
    </location>
</feature>
<feature type="compositionally biased region" description="Low complexity" evidence="1">
    <location>
        <begin position="14"/>
        <end position="27"/>
    </location>
</feature>
<name>A0ABC9XGS0_GRUJA</name>
<evidence type="ECO:0000313" key="2">
    <source>
        <dbReference type="EMBL" id="GAB0196880.1"/>
    </source>
</evidence>
<dbReference type="EMBL" id="BAAFJT010000016">
    <property type="protein sequence ID" value="GAB0196880.1"/>
    <property type="molecule type" value="Genomic_DNA"/>
</dbReference>
<gene>
    <name evidence="2" type="ORF">GRJ2_002153300</name>
</gene>
<feature type="compositionally biased region" description="Low complexity" evidence="1">
    <location>
        <begin position="35"/>
        <end position="49"/>
    </location>
</feature>
<dbReference type="AlphaFoldDB" id="A0ABC9XGS0"/>
<evidence type="ECO:0000313" key="3">
    <source>
        <dbReference type="Proteomes" id="UP001623348"/>
    </source>
</evidence>
<dbReference type="Proteomes" id="UP001623348">
    <property type="component" value="Unassembled WGS sequence"/>
</dbReference>
<evidence type="ECO:0000256" key="1">
    <source>
        <dbReference type="SAM" id="MobiDB-lite"/>
    </source>
</evidence>
<comment type="caution">
    <text evidence="2">The sequence shown here is derived from an EMBL/GenBank/DDBJ whole genome shotgun (WGS) entry which is preliminary data.</text>
</comment>
<organism evidence="2 3">
    <name type="scientific">Grus japonensis</name>
    <name type="common">Japanese crane</name>
    <name type="synonym">Red-crowned crane</name>
    <dbReference type="NCBI Taxonomy" id="30415"/>
    <lineage>
        <taxon>Eukaryota</taxon>
        <taxon>Metazoa</taxon>
        <taxon>Chordata</taxon>
        <taxon>Craniata</taxon>
        <taxon>Vertebrata</taxon>
        <taxon>Euteleostomi</taxon>
        <taxon>Archelosauria</taxon>
        <taxon>Archosauria</taxon>
        <taxon>Dinosauria</taxon>
        <taxon>Saurischia</taxon>
        <taxon>Theropoda</taxon>
        <taxon>Coelurosauria</taxon>
        <taxon>Aves</taxon>
        <taxon>Neognathae</taxon>
        <taxon>Neoaves</taxon>
        <taxon>Gruiformes</taxon>
        <taxon>Gruidae</taxon>
        <taxon>Grus</taxon>
    </lineage>
</organism>
<reference evidence="2 3" key="1">
    <citation type="submission" date="2024-06" db="EMBL/GenBank/DDBJ databases">
        <title>The draft genome of Grus japonensis, version 3.</title>
        <authorList>
            <person name="Nabeshima K."/>
            <person name="Suzuki S."/>
            <person name="Onuma M."/>
        </authorList>
    </citation>
    <scope>NUCLEOTIDE SEQUENCE [LARGE SCALE GENOMIC DNA]</scope>
    <source>
        <strain evidence="2 3">451A</strain>
    </source>
</reference>
<accession>A0ABC9XGS0</accession>
<feature type="region of interest" description="Disordered" evidence="1">
    <location>
        <begin position="1"/>
        <end position="75"/>
    </location>
</feature>